<dbReference type="AlphaFoldDB" id="A0A9X3IHY2"/>
<dbReference type="Proteomes" id="UP001146019">
    <property type="component" value="Unassembled WGS sequence"/>
</dbReference>
<comment type="caution">
    <text evidence="1">The sequence shown here is derived from an EMBL/GenBank/DDBJ whole genome shotgun (WGS) entry which is preliminary data.</text>
</comment>
<reference evidence="1" key="1">
    <citation type="submission" date="2022-11" db="EMBL/GenBank/DDBJ databases">
        <title>Biodiversity and phylogenetic relationships of bacteria.</title>
        <authorList>
            <person name="Machado R.A.R."/>
            <person name="Bhat A."/>
            <person name="Loulou A."/>
            <person name="Kallel S."/>
        </authorList>
    </citation>
    <scope>NUCLEOTIDE SEQUENCE</scope>
    <source>
        <strain evidence="1">A-IN1</strain>
    </source>
</reference>
<name>A0A9X3IHY2_9GAMM</name>
<evidence type="ECO:0000313" key="1">
    <source>
        <dbReference type="EMBL" id="MCX5468310.1"/>
    </source>
</evidence>
<organism evidence="1 2">
    <name type="scientific">Acinetobacter nematophilus</name>
    <dbReference type="NCBI Taxonomy" id="2994642"/>
    <lineage>
        <taxon>Bacteria</taxon>
        <taxon>Pseudomonadati</taxon>
        <taxon>Pseudomonadota</taxon>
        <taxon>Gammaproteobacteria</taxon>
        <taxon>Moraxellales</taxon>
        <taxon>Moraxellaceae</taxon>
        <taxon>Acinetobacter</taxon>
    </lineage>
</organism>
<dbReference type="RefSeq" id="WP_265092640.1">
    <property type="nucleotide sequence ID" value="NZ_JAPKMY010000005.1"/>
</dbReference>
<dbReference type="EMBL" id="JAPKMY010000005">
    <property type="protein sequence ID" value="MCX5468310.1"/>
    <property type="molecule type" value="Genomic_DNA"/>
</dbReference>
<accession>A0A9X3IHY2</accession>
<sequence length="43" mass="4764">MNPLVLSKLGLLIPVLMLQYFFNLCTIKVFEAFTGTESGALDD</sequence>
<proteinExistence type="predicted"/>
<gene>
    <name evidence="1" type="ORF">OSH00_11190</name>
</gene>
<protein>
    <submittedName>
        <fullName evidence="1">Uncharacterized protein</fullName>
    </submittedName>
</protein>
<evidence type="ECO:0000313" key="2">
    <source>
        <dbReference type="Proteomes" id="UP001146019"/>
    </source>
</evidence>
<keyword evidence="2" id="KW-1185">Reference proteome</keyword>